<sequence>MDKLPSEIIDLILDQCLIQLTRNNVLELRLVCRAFDCHLKRWGCYNLTLDYWRMMDRRPQIEALQTIGYHCRSLLLDFVPLRDDRELNFNEQLFRYNPDMIEFCDTLQREFSMHEGTFTESDFLDTLGQVLFYCRSTHMVRLALPFPMIPGHTETATRILANAFKALANRPEEGSEPLEVLVIDLVPDISLCHMWTNPSDIANVFTVMAKVKNLVISYRQSETLPEVVLVFGASIWSVAGSSSCLETLCLIGNVHSSNSRPNRTWTNSMDTTPDEWSCKTLPRIKFQAGPWTTLRCLELRSMNVSPEVMLQLGVEMGDTLQELYLHDVWLMVDGLRAHGEDDAWLNDLALWVGHPGRRPPEHASWVAMELRSRMTALRICRASSLGYETYVDSDRDRLADFDLRDPCGLGRTLAQRFVEVVTGCEGPPDRGTGEPVKYLPADASHDHLLHETKPRPSQVVEYDTAAYHFCVANPTSVWLDRGMHEFFPDKTEASAKAVDYFTSNFATGMQELRMRLLSEASREGAAA</sequence>
<protein>
    <submittedName>
        <fullName evidence="1">Uncharacterized protein</fullName>
    </submittedName>
</protein>
<dbReference type="GeneID" id="75832790"/>
<dbReference type="OrthoDB" id="4798537at2759"/>
<dbReference type="RefSeq" id="XP_051366829.1">
    <property type="nucleotide sequence ID" value="XM_051506132.1"/>
</dbReference>
<gene>
    <name evidence="1" type="ORF">J7T54_006312</name>
</gene>
<evidence type="ECO:0000313" key="1">
    <source>
        <dbReference type="EMBL" id="KAI6785973.1"/>
    </source>
</evidence>
<comment type="caution">
    <text evidence="1">The sequence shown here is derived from an EMBL/GenBank/DDBJ whole genome shotgun (WGS) entry which is preliminary data.</text>
</comment>
<dbReference type="Proteomes" id="UP001055219">
    <property type="component" value="Unassembled WGS sequence"/>
</dbReference>
<dbReference type="EMBL" id="JAGIXG020000001">
    <property type="protein sequence ID" value="KAI6785973.1"/>
    <property type="molecule type" value="Genomic_DNA"/>
</dbReference>
<organism evidence="1 2">
    <name type="scientific">Emericellopsis cladophorae</name>
    <dbReference type="NCBI Taxonomy" id="2686198"/>
    <lineage>
        <taxon>Eukaryota</taxon>
        <taxon>Fungi</taxon>
        <taxon>Dikarya</taxon>
        <taxon>Ascomycota</taxon>
        <taxon>Pezizomycotina</taxon>
        <taxon>Sordariomycetes</taxon>
        <taxon>Hypocreomycetidae</taxon>
        <taxon>Hypocreales</taxon>
        <taxon>Bionectriaceae</taxon>
        <taxon>Emericellopsis</taxon>
    </lineage>
</organism>
<reference evidence="1" key="1">
    <citation type="journal article" date="2021" name="J Fungi (Basel)">
        <title>Genomic and Metabolomic Analyses of the Marine Fungus Emericellopsis cladophorae: Insights into Saltwater Adaptability Mechanisms and Its Biosynthetic Potential.</title>
        <authorList>
            <person name="Goncalves M.F.M."/>
            <person name="Hilario S."/>
            <person name="Van de Peer Y."/>
            <person name="Esteves A.C."/>
            <person name="Alves A."/>
        </authorList>
    </citation>
    <scope>NUCLEOTIDE SEQUENCE</scope>
    <source>
        <strain evidence="1">MUM 19.33</strain>
    </source>
</reference>
<name>A0A9P9Y9N0_9HYPO</name>
<proteinExistence type="predicted"/>
<keyword evidence="2" id="KW-1185">Reference proteome</keyword>
<dbReference type="AlphaFoldDB" id="A0A9P9Y9N0"/>
<reference evidence="1" key="2">
    <citation type="submission" date="2022-07" db="EMBL/GenBank/DDBJ databases">
        <authorList>
            <person name="Goncalves M.F.M."/>
            <person name="Hilario S."/>
            <person name="Van De Peer Y."/>
            <person name="Esteves A.C."/>
            <person name="Alves A."/>
        </authorList>
    </citation>
    <scope>NUCLEOTIDE SEQUENCE</scope>
    <source>
        <strain evidence="1">MUM 19.33</strain>
    </source>
</reference>
<evidence type="ECO:0000313" key="2">
    <source>
        <dbReference type="Proteomes" id="UP001055219"/>
    </source>
</evidence>
<accession>A0A9P9Y9N0</accession>